<dbReference type="NCBIfam" id="TIGR00277">
    <property type="entry name" value="HDIG"/>
    <property type="match status" value="1"/>
</dbReference>
<evidence type="ECO:0000256" key="10">
    <source>
        <dbReference type="ARBA" id="ARBA00022917"/>
    </source>
</evidence>
<feature type="domain" description="Aminoacyl-transfer RNA synthetases class-II family profile" evidence="16">
    <location>
        <begin position="181"/>
        <end position="492"/>
    </location>
</feature>
<evidence type="ECO:0000256" key="11">
    <source>
        <dbReference type="ARBA" id="ARBA00023146"/>
    </source>
</evidence>
<evidence type="ECO:0000256" key="7">
    <source>
        <dbReference type="ARBA" id="ARBA00022741"/>
    </source>
</evidence>
<evidence type="ECO:0000256" key="3">
    <source>
        <dbReference type="ARBA" id="ARBA00011738"/>
    </source>
</evidence>
<evidence type="ECO:0000256" key="12">
    <source>
        <dbReference type="ARBA" id="ARBA00048573"/>
    </source>
</evidence>
<dbReference type="Gene3D" id="3.30.930.10">
    <property type="entry name" value="Bira Bifunctional Protein, Domain 2"/>
    <property type="match status" value="1"/>
</dbReference>
<organism evidence="17 18">
    <name type="scientific">Weissella oryzae (strain DSM 25784 / JCM 18191 / LMG 30913 / SG25)</name>
    <dbReference type="NCBI Taxonomy" id="1329250"/>
    <lineage>
        <taxon>Bacteria</taxon>
        <taxon>Bacillati</taxon>
        <taxon>Bacillota</taxon>
        <taxon>Bacilli</taxon>
        <taxon>Lactobacillales</taxon>
        <taxon>Lactobacillaceae</taxon>
        <taxon>Weissella</taxon>
    </lineage>
</organism>
<keyword evidence="6 13" id="KW-0479">Metal-binding</keyword>
<dbReference type="InterPro" id="IPR044136">
    <property type="entry name" value="Lys-tRNA-ligase_II_N"/>
</dbReference>
<dbReference type="PANTHER" id="PTHR42918:SF15">
    <property type="entry name" value="LYSINE--TRNA LIGASE, CHLOROPLASTIC_MITOCHONDRIAL"/>
    <property type="match status" value="1"/>
</dbReference>
<feature type="compositionally biased region" description="Low complexity" evidence="15">
    <location>
        <begin position="498"/>
        <end position="508"/>
    </location>
</feature>
<evidence type="ECO:0000256" key="4">
    <source>
        <dbReference type="ARBA" id="ARBA00022490"/>
    </source>
</evidence>
<evidence type="ECO:0000256" key="1">
    <source>
        <dbReference type="ARBA" id="ARBA00004496"/>
    </source>
</evidence>
<comment type="similarity">
    <text evidence="2 13">Belongs to the class-II aminoacyl-tRNA synthetase family.</text>
</comment>
<dbReference type="CDD" id="cd00775">
    <property type="entry name" value="LysRS_core"/>
    <property type="match status" value="1"/>
</dbReference>
<feature type="region of interest" description="Disordered" evidence="15">
    <location>
        <begin position="498"/>
        <end position="521"/>
    </location>
</feature>
<dbReference type="InterPro" id="IPR045864">
    <property type="entry name" value="aa-tRNA-synth_II/BPL/LPL"/>
</dbReference>
<evidence type="ECO:0000256" key="2">
    <source>
        <dbReference type="ARBA" id="ARBA00008226"/>
    </source>
</evidence>
<sequence>MADQAMMSLNDQMLIRREKMTELRDAGIDPFGHRFERSHTAAEIHTLFDNKTSEELEAEANLVTIAGRMMTKRRSGKLTFADLKDRSGRIQLFVQKSVVGDESYEWLKKSDLGDILGVTGTVMKTKAGELSVNVNEITHLSKALRPLPDKYHGLTDVETRYRQRYLDLIANPDSMDRFMKRSKIISAIRSYMDGEGFIEVETPILLTSAGGATARPFITHHNSLDVDMYMRIATELPLKRLIVGGMERVYEIGRIFRNEGMDPKHNPEFTTLESYAAYFDFKDVMEETENIFKAAARAVTPEMKVSYQNHEIDLAKPFARKHMLDLIKEVTGVDFWQPMTIEAARKIAEEKGVKVESYWEVGHIIAKFFDEFVEETLMQPTFVYGYPVEVSPLAKKNAEDPRFTDRFELYIVGGEYANAFTELNDPIDQRQRFEAQAAEKAAGNDEAEGIDEDYIEALEYGMAPTGGLGIGIDRLVMLLTDTDTIRDVLLFPTMKQNAPKNSNKAAAKPVESTKAATDDPKVAKKLSRDEAWAILTQYVDDPALLEHSKIVEAIMRYFARQNGADEDLWGVTGLLHDLDWQKWGKGYHTFKATEILTELGVDPAYIHAIQSHAYHFETDVEPSNLMEKTLYAMDELSGLIYADVQIRPSNSILDVKVKSINKKFRQASFARGVDRNSINEALELLGMDLNTAIEGCINAMKENVDELGLRGTL</sequence>
<proteinExistence type="inferred from homology"/>
<evidence type="ECO:0000256" key="14">
    <source>
        <dbReference type="RuleBase" id="RU000336"/>
    </source>
</evidence>
<evidence type="ECO:0000256" key="13">
    <source>
        <dbReference type="HAMAP-Rule" id="MF_00252"/>
    </source>
</evidence>
<dbReference type="InterPro" id="IPR006675">
    <property type="entry name" value="HDIG_dom"/>
</dbReference>
<evidence type="ECO:0000256" key="5">
    <source>
        <dbReference type="ARBA" id="ARBA00022598"/>
    </source>
</evidence>
<dbReference type="SUPFAM" id="SSF50249">
    <property type="entry name" value="Nucleic acid-binding proteins"/>
    <property type="match status" value="1"/>
</dbReference>
<accession>A0A069CVD9</accession>
<feature type="binding site" evidence="13">
    <location>
        <position position="408"/>
    </location>
    <ligand>
        <name>Mg(2+)</name>
        <dbReference type="ChEBI" id="CHEBI:18420"/>
        <label>1</label>
    </ligand>
</feature>
<dbReference type="STRING" id="1329250.WOSG25_150010"/>
<keyword evidence="7 13" id="KW-0547">Nucleotide-binding</keyword>
<dbReference type="SUPFAM" id="SSF55681">
    <property type="entry name" value="Class II aaRS and biotin synthetases"/>
    <property type="match status" value="1"/>
</dbReference>
<dbReference type="PROSITE" id="PS50862">
    <property type="entry name" value="AA_TRNA_LIGASE_II"/>
    <property type="match status" value="1"/>
</dbReference>
<reference evidence="18" key="1">
    <citation type="journal article" date="2014" name="Genome Announc.">
        <title>Draft genome sequence of Weissella oryzae SG25T, isolated from fermented rice grains.</title>
        <authorList>
            <person name="Tanizawa Y."/>
            <person name="Fujisawa T."/>
            <person name="Mochizuki T."/>
            <person name="Kaminuma E."/>
            <person name="Suzuki Y."/>
            <person name="Nakamura Y."/>
            <person name="Tohno M."/>
        </authorList>
    </citation>
    <scope>NUCLEOTIDE SEQUENCE [LARGE SCALE GENOMIC DNA]</scope>
    <source>
        <strain evidence="18">DSM 25784 / JCM 18191 / LMG 30913 / SG25</strain>
    </source>
</reference>
<dbReference type="GO" id="GO:0005829">
    <property type="term" value="C:cytosol"/>
    <property type="evidence" value="ECO:0007669"/>
    <property type="project" value="TreeGrafter"/>
</dbReference>
<dbReference type="GO" id="GO:0006430">
    <property type="term" value="P:lysyl-tRNA aminoacylation"/>
    <property type="evidence" value="ECO:0007669"/>
    <property type="project" value="UniProtKB-UniRule"/>
</dbReference>
<dbReference type="PANTHER" id="PTHR42918">
    <property type="entry name" value="LYSYL-TRNA SYNTHETASE"/>
    <property type="match status" value="1"/>
</dbReference>
<dbReference type="FunFam" id="2.40.50.140:FF:000024">
    <property type="entry name" value="Lysine--tRNA ligase"/>
    <property type="match status" value="1"/>
</dbReference>
<keyword evidence="18" id="KW-1185">Reference proteome</keyword>
<dbReference type="GO" id="GO:0004824">
    <property type="term" value="F:lysine-tRNA ligase activity"/>
    <property type="evidence" value="ECO:0007669"/>
    <property type="project" value="UniProtKB-UniRule"/>
</dbReference>
<comment type="subcellular location">
    <subcellularLocation>
        <location evidence="1 13">Cytoplasm</location>
    </subcellularLocation>
</comment>
<evidence type="ECO:0000256" key="9">
    <source>
        <dbReference type="ARBA" id="ARBA00022842"/>
    </source>
</evidence>
<keyword evidence="11 13" id="KW-0030">Aminoacyl-tRNA synthetase</keyword>
<dbReference type="Pfam" id="PF01966">
    <property type="entry name" value="HD"/>
    <property type="match status" value="1"/>
</dbReference>
<dbReference type="CDD" id="cd04322">
    <property type="entry name" value="LysRS_N"/>
    <property type="match status" value="1"/>
</dbReference>
<dbReference type="Pfam" id="PF00152">
    <property type="entry name" value="tRNA-synt_2"/>
    <property type="match status" value="1"/>
</dbReference>
<protein>
    <recommendedName>
        <fullName evidence="13">Lysine--tRNA ligase</fullName>
        <ecNumber evidence="13">6.1.1.6</ecNumber>
    </recommendedName>
    <alternativeName>
        <fullName evidence="13">Lysyl-tRNA synthetase</fullName>
        <shortName evidence="13">LysRS</shortName>
    </alternativeName>
</protein>
<comment type="cofactor">
    <cofactor evidence="13 14">
        <name>Mg(2+)</name>
        <dbReference type="ChEBI" id="CHEBI:18420"/>
    </cofactor>
    <text evidence="13 14">Binds 3 Mg(2+) ions per subunit.</text>
</comment>
<keyword evidence="4 13" id="KW-0963">Cytoplasm</keyword>
<dbReference type="SUPFAM" id="SSF109604">
    <property type="entry name" value="HD-domain/PDEase-like"/>
    <property type="match status" value="1"/>
</dbReference>
<dbReference type="InterPro" id="IPR002313">
    <property type="entry name" value="Lys-tRNA-ligase_II"/>
</dbReference>
<feature type="binding site" evidence="13">
    <location>
        <position position="415"/>
    </location>
    <ligand>
        <name>Mg(2+)</name>
        <dbReference type="ChEBI" id="CHEBI:18420"/>
        <label>2</label>
    </ligand>
</feature>
<dbReference type="InterPro" id="IPR006195">
    <property type="entry name" value="aa-tRNA-synth_II"/>
</dbReference>
<dbReference type="Pfam" id="PF01336">
    <property type="entry name" value="tRNA_anti-codon"/>
    <property type="match status" value="1"/>
</dbReference>
<evidence type="ECO:0000256" key="15">
    <source>
        <dbReference type="SAM" id="MobiDB-lite"/>
    </source>
</evidence>
<dbReference type="GO" id="GO:0140096">
    <property type="term" value="F:catalytic activity, acting on a protein"/>
    <property type="evidence" value="ECO:0007669"/>
    <property type="project" value="UniProtKB-ARBA"/>
</dbReference>
<dbReference type="NCBIfam" id="TIGR00499">
    <property type="entry name" value="lysS_bact"/>
    <property type="match status" value="1"/>
</dbReference>
<evidence type="ECO:0000313" key="17">
    <source>
        <dbReference type="EMBL" id="GAK31750.1"/>
    </source>
</evidence>
<dbReference type="GO" id="GO:0005524">
    <property type="term" value="F:ATP binding"/>
    <property type="evidence" value="ECO:0007669"/>
    <property type="project" value="UniProtKB-UniRule"/>
</dbReference>
<dbReference type="GO" id="GO:0016740">
    <property type="term" value="F:transferase activity"/>
    <property type="evidence" value="ECO:0007669"/>
    <property type="project" value="UniProtKB-ARBA"/>
</dbReference>
<feature type="binding site" evidence="13">
    <location>
        <position position="415"/>
    </location>
    <ligand>
        <name>Mg(2+)</name>
        <dbReference type="ChEBI" id="CHEBI:18420"/>
        <label>1</label>
    </ligand>
</feature>
<keyword evidence="9 13" id="KW-0460">Magnesium</keyword>
<dbReference type="Proteomes" id="UP000030643">
    <property type="component" value="Unassembled WGS sequence"/>
</dbReference>
<gene>
    <name evidence="13 17" type="primary">lysS</name>
    <name evidence="17" type="ORF">WOSG25_150010</name>
</gene>
<dbReference type="eggNOG" id="COG1190">
    <property type="taxonomic scope" value="Bacteria"/>
</dbReference>
<dbReference type="InterPro" id="IPR012340">
    <property type="entry name" value="NA-bd_OB-fold"/>
</dbReference>
<keyword evidence="5 13" id="KW-0436">Ligase</keyword>
<dbReference type="FunFam" id="3.30.930.10:FF:000001">
    <property type="entry name" value="Lysine--tRNA ligase"/>
    <property type="match status" value="1"/>
</dbReference>
<keyword evidence="8 13" id="KW-0067">ATP-binding</keyword>
<name>A0A069CVD9_WEIOS</name>
<dbReference type="InterPro" id="IPR004365">
    <property type="entry name" value="NA-bd_OB_tRNA"/>
</dbReference>
<dbReference type="GO" id="GO:0000287">
    <property type="term" value="F:magnesium ion binding"/>
    <property type="evidence" value="ECO:0007669"/>
    <property type="project" value="UniProtKB-UniRule"/>
</dbReference>
<keyword evidence="10 13" id="KW-0648">Protein biosynthesis</keyword>
<comment type="subunit">
    <text evidence="3 13">Homodimer.</text>
</comment>
<dbReference type="GO" id="GO:0000049">
    <property type="term" value="F:tRNA binding"/>
    <property type="evidence" value="ECO:0007669"/>
    <property type="project" value="TreeGrafter"/>
</dbReference>
<dbReference type="NCBIfam" id="NF001756">
    <property type="entry name" value="PRK00484.1"/>
    <property type="match status" value="1"/>
</dbReference>
<comment type="catalytic activity">
    <reaction evidence="12 13 14">
        <text>tRNA(Lys) + L-lysine + ATP = L-lysyl-tRNA(Lys) + AMP + diphosphate</text>
        <dbReference type="Rhea" id="RHEA:20792"/>
        <dbReference type="Rhea" id="RHEA-COMP:9696"/>
        <dbReference type="Rhea" id="RHEA-COMP:9697"/>
        <dbReference type="ChEBI" id="CHEBI:30616"/>
        <dbReference type="ChEBI" id="CHEBI:32551"/>
        <dbReference type="ChEBI" id="CHEBI:33019"/>
        <dbReference type="ChEBI" id="CHEBI:78442"/>
        <dbReference type="ChEBI" id="CHEBI:78529"/>
        <dbReference type="ChEBI" id="CHEBI:456215"/>
        <dbReference type="EC" id="6.1.1.6"/>
    </reaction>
</comment>
<dbReference type="HAMAP" id="MF_00252">
    <property type="entry name" value="Lys_tRNA_synth_class2"/>
    <property type="match status" value="1"/>
</dbReference>
<evidence type="ECO:0000313" key="18">
    <source>
        <dbReference type="Proteomes" id="UP000030643"/>
    </source>
</evidence>
<dbReference type="PRINTS" id="PR00982">
    <property type="entry name" value="TRNASYNTHLYS"/>
</dbReference>
<dbReference type="EMBL" id="DF820498">
    <property type="protein sequence ID" value="GAK31750.1"/>
    <property type="molecule type" value="Genomic_DNA"/>
</dbReference>
<dbReference type="InterPro" id="IPR004364">
    <property type="entry name" value="Aa-tRNA-synt_II"/>
</dbReference>
<evidence type="ECO:0000256" key="8">
    <source>
        <dbReference type="ARBA" id="ARBA00022840"/>
    </source>
</evidence>
<evidence type="ECO:0000256" key="6">
    <source>
        <dbReference type="ARBA" id="ARBA00022723"/>
    </source>
</evidence>
<dbReference type="EC" id="6.1.1.6" evidence="13"/>
<evidence type="ECO:0000259" key="16">
    <source>
        <dbReference type="PROSITE" id="PS50862"/>
    </source>
</evidence>
<dbReference type="AlphaFoldDB" id="A0A069CVD9"/>
<dbReference type="Gene3D" id="1.10.3210.10">
    <property type="entry name" value="Hypothetical protein af1432"/>
    <property type="match status" value="1"/>
</dbReference>
<dbReference type="InterPro" id="IPR006674">
    <property type="entry name" value="HD_domain"/>
</dbReference>
<dbReference type="Gene3D" id="2.40.50.140">
    <property type="entry name" value="Nucleic acid-binding proteins"/>
    <property type="match status" value="1"/>
</dbReference>
<dbReference type="InterPro" id="IPR018149">
    <property type="entry name" value="Lys-tRNA-synth_II_C"/>
</dbReference>
<dbReference type="OrthoDB" id="9801152at2"/>